<sequence>LCGKMRTNNSLSHWLRHKKTKSVSEEFDSDEFEAEQIIDKRVSPCGRHIHYLVKWKEYPISESTWEPPANLVNCKELIREYERSHGNEKRYRLPVGRKRNRKSVKTTSHGGKTLKVTIPCDPRGETTCKEGNEKEGVGQSGSISEREEVAEEVKESAKEEMKEEKPNSDRFQMVVKVVKMNKFSDDELSYEAEFPQFSLIRSACLFRISVFDGEE</sequence>
<feature type="domain" description="Chromo" evidence="4">
    <location>
        <begin position="32"/>
        <end position="93"/>
    </location>
</feature>
<comment type="subcellular location">
    <subcellularLocation>
        <location evidence="1">Nucleus</location>
    </subcellularLocation>
</comment>
<evidence type="ECO:0000256" key="2">
    <source>
        <dbReference type="ARBA" id="ARBA00023242"/>
    </source>
</evidence>
<accession>A0A915BC84</accession>
<feature type="compositionally biased region" description="Basic and acidic residues" evidence="3">
    <location>
        <begin position="124"/>
        <end position="136"/>
    </location>
</feature>
<dbReference type="InterPro" id="IPR000953">
    <property type="entry name" value="Chromo/chromo_shadow_dom"/>
</dbReference>
<dbReference type="SMART" id="SM00298">
    <property type="entry name" value="CHROMO"/>
    <property type="match status" value="1"/>
</dbReference>
<dbReference type="InterPro" id="IPR051219">
    <property type="entry name" value="Heterochromatin_chromo-domain"/>
</dbReference>
<keyword evidence="5" id="KW-1185">Reference proteome</keyword>
<evidence type="ECO:0000259" key="4">
    <source>
        <dbReference type="PROSITE" id="PS50013"/>
    </source>
</evidence>
<evidence type="ECO:0000313" key="6">
    <source>
        <dbReference type="WBParaSite" id="PgR034_g025_t04"/>
    </source>
</evidence>
<evidence type="ECO:0000256" key="3">
    <source>
        <dbReference type="SAM" id="MobiDB-lite"/>
    </source>
</evidence>
<dbReference type="Pfam" id="PF00385">
    <property type="entry name" value="Chromo"/>
    <property type="match status" value="1"/>
</dbReference>
<dbReference type="InterPro" id="IPR023780">
    <property type="entry name" value="Chromo_domain"/>
</dbReference>
<dbReference type="WBParaSite" id="PgR034_g025_t04">
    <property type="protein sequence ID" value="PgR034_g025_t04"/>
    <property type="gene ID" value="PgR034_g025"/>
</dbReference>
<dbReference type="Proteomes" id="UP000887569">
    <property type="component" value="Unplaced"/>
</dbReference>
<dbReference type="AlphaFoldDB" id="A0A915BC84"/>
<dbReference type="SUPFAM" id="SSF54160">
    <property type="entry name" value="Chromo domain-like"/>
    <property type="match status" value="1"/>
</dbReference>
<protein>
    <submittedName>
        <fullName evidence="6">Chromo domain-containing protein</fullName>
    </submittedName>
</protein>
<dbReference type="CDD" id="cd00024">
    <property type="entry name" value="CD_CSD"/>
    <property type="match status" value="1"/>
</dbReference>
<dbReference type="Gene3D" id="2.40.50.40">
    <property type="match status" value="1"/>
</dbReference>
<proteinExistence type="predicted"/>
<reference evidence="6" key="1">
    <citation type="submission" date="2022-11" db="UniProtKB">
        <authorList>
            <consortium name="WormBaseParasite"/>
        </authorList>
    </citation>
    <scope>IDENTIFICATION</scope>
</reference>
<keyword evidence="2" id="KW-0539">Nucleus</keyword>
<evidence type="ECO:0000256" key="1">
    <source>
        <dbReference type="ARBA" id="ARBA00004123"/>
    </source>
</evidence>
<feature type="compositionally biased region" description="Basic and acidic residues" evidence="3">
    <location>
        <begin position="144"/>
        <end position="168"/>
    </location>
</feature>
<dbReference type="GO" id="GO:0005634">
    <property type="term" value="C:nucleus"/>
    <property type="evidence" value="ECO:0007669"/>
    <property type="project" value="UniProtKB-SubCell"/>
</dbReference>
<dbReference type="PROSITE" id="PS50013">
    <property type="entry name" value="CHROMO_2"/>
    <property type="match status" value="1"/>
</dbReference>
<name>A0A915BC84_PARUN</name>
<dbReference type="InterPro" id="IPR016197">
    <property type="entry name" value="Chromo-like_dom_sf"/>
</dbReference>
<organism evidence="5 6">
    <name type="scientific">Parascaris univalens</name>
    <name type="common">Nematode worm</name>
    <dbReference type="NCBI Taxonomy" id="6257"/>
    <lineage>
        <taxon>Eukaryota</taxon>
        <taxon>Metazoa</taxon>
        <taxon>Ecdysozoa</taxon>
        <taxon>Nematoda</taxon>
        <taxon>Chromadorea</taxon>
        <taxon>Rhabditida</taxon>
        <taxon>Spirurina</taxon>
        <taxon>Ascaridomorpha</taxon>
        <taxon>Ascaridoidea</taxon>
        <taxon>Ascarididae</taxon>
        <taxon>Parascaris</taxon>
    </lineage>
</organism>
<evidence type="ECO:0000313" key="5">
    <source>
        <dbReference type="Proteomes" id="UP000887569"/>
    </source>
</evidence>
<dbReference type="PANTHER" id="PTHR22812">
    <property type="entry name" value="CHROMOBOX PROTEIN"/>
    <property type="match status" value="1"/>
</dbReference>
<feature type="region of interest" description="Disordered" evidence="3">
    <location>
        <begin position="124"/>
        <end position="168"/>
    </location>
</feature>